<sequence>MYAAAIAHLLAGAALLWVTDTSVLDGYHRGIERHFWAGLAPVAARAQQTWWMALFGATLQCSAIWMLALVHLGNQTRHRAAWGGLLVGLLVWAPQDVLVSLQAGVWLHAIIDGAALLMMIPPLLWLWREDA</sequence>
<dbReference type="EMBL" id="QGGT01000003">
    <property type="protein sequence ID" value="PWK34251.1"/>
    <property type="molecule type" value="Genomic_DNA"/>
</dbReference>
<accession>A0A316EP64</accession>
<protein>
    <recommendedName>
        <fullName evidence="4">Cell division protein</fullName>
    </recommendedName>
</protein>
<feature type="transmembrane region" description="Helical" evidence="1">
    <location>
        <begin position="50"/>
        <end position="73"/>
    </location>
</feature>
<reference evidence="2 3" key="1">
    <citation type="submission" date="2018-05" db="EMBL/GenBank/DDBJ databases">
        <title>Genomic Encyclopedia of Type Strains, Phase IV (KMG-V): Genome sequencing to study the core and pangenomes of soil and plant-associated prokaryotes.</title>
        <authorList>
            <person name="Whitman W."/>
        </authorList>
    </citation>
    <scope>NUCLEOTIDE SEQUENCE [LARGE SCALE GENOMIC DNA]</scope>
    <source>
        <strain evidence="2 3">SLV-132</strain>
    </source>
</reference>
<comment type="caution">
    <text evidence="2">The sequence shown here is derived from an EMBL/GenBank/DDBJ whole genome shotgun (WGS) entry which is preliminary data.</text>
</comment>
<gene>
    <name evidence="2" type="ORF">C7419_103570</name>
</gene>
<organism evidence="2 3">
    <name type="scientific">Cupriavidus plantarum</name>
    <dbReference type="NCBI Taxonomy" id="942865"/>
    <lineage>
        <taxon>Bacteria</taxon>
        <taxon>Pseudomonadati</taxon>
        <taxon>Pseudomonadota</taxon>
        <taxon>Betaproteobacteria</taxon>
        <taxon>Burkholderiales</taxon>
        <taxon>Burkholderiaceae</taxon>
        <taxon>Cupriavidus</taxon>
    </lineage>
</organism>
<keyword evidence="1" id="KW-0472">Membrane</keyword>
<feature type="transmembrane region" description="Helical" evidence="1">
    <location>
        <begin position="105"/>
        <end position="127"/>
    </location>
</feature>
<dbReference type="AlphaFoldDB" id="A0A316EP64"/>
<evidence type="ECO:0000256" key="1">
    <source>
        <dbReference type="SAM" id="Phobius"/>
    </source>
</evidence>
<evidence type="ECO:0000313" key="3">
    <source>
        <dbReference type="Proteomes" id="UP000245754"/>
    </source>
</evidence>
<keyword evidence="1" id="KW-0812">Transmembrane</keyword>
<feature type="transmembrane region" description="Helical" evidence="1">
    <location>
        <begin position="80"/>
        <end position="99"/>
    </location>
</feature>
<evidence type="ECO:0000313" key="2">
    <source>
        <dbReference type="EMBL" id="PWK34251.1"/>
    </source>
</evidence>
<proteinExistence type="predicted"/>
<dbReference type="Proteomes" id="UP000245754">
    <property type="component" value="Unassembled WGS sequence"/>
</dbReference>
<name>A0A316EP64_9BURK</name>
<keyword evidence="3" id="KW-1185">Reference proteome</keyword>
<evidence type="ECO:0008006" key="4">
    <source>
        <dbReference type="Google" id="ProtNLM"/>
    </source>
</evidence>
<keyword evidence="1" id="KW-1133">Transmembrane helix</keyword>